<keyword evidence="1" id="KW-0732">Signal</keyword>
<feature type="signal peptide" evidence="1">
    <location>
        <begin position="1"/>
        <end position="21"/>
    </location>
</feature>
<protein>
    <submittedName>
        <fullName evidence="2">DUF4783 domain-containing protein</fullName>
    </submittedName>
</protein>
<dbReference type="Gene3D" id="3.10.450.50">
    <property type="match status" value="1"/>
</dbReference>
<comment type="caution">
    <text evidence="2">The sequence shown here is derived from an EMBL/GenBank/DDBJ whole genome shotgun (WGS) entry which is preliminary data.</text>
</comment>
<dbReference type="RefSeq" id="WP_163285494.1">
    <property type="nucleotide sequence ID" value="NZ_JAAGVY010000019.1"/>
</dbReference>
<organism evidence="2 3">
    <name type="scientific">Cryomorpha ignava</name>
    <dbReference type="NCBI Taxonomy" id="101383"/>
    <lineage>
        <taxon>Bacteria</taxon>
        <taxon>Pseudomonadati</taxon>
        <taxon>Bacteroidota</taxon>
        <taxon>Flavobacteriia</taxon>
        <taxon>Flavobacteriales</taxon>
        <taxon>Cryomorphaceae</taxon>
        <taxon>Cryomorpha</taxon>
    </lineage>
</organism>
<feature type="chain" id="PRO_5029481399" evidence="1">
    <location>
        <begin position="22"/>
        <end position="129"/>
    </location>
</feature>
<evidence type="ECO:0000256" key="1">
    <source>
        <dbReference type="SAM" id="SignalP"/>
    </source>
</evidence>
<dbReference type="Pfam" id="PF16022">
    <property type="entry name" value="DUF4783"/>
    <property type="match status" value="1"/>
</dbReference>
<reference evidence="2 3" key="1">
    <citation type="submission" date="2020-02" db="EMBL/GenBank/DDBJ databases">
        <title>Out from the shadows clarifying the taxonomy of the family Cryomorphaceae and related taxa by utilizing the GTDB taxonomic framework.</title>
        <authorList>
            <person name="Bowman J.P."/>
        </authorList>
    </citation>
    <scope>NUCLEOTIDE SEQUENCE [LARGE SCALE GENOMIC DNA]</scope>
    <source>
        <strain evidence="2 3">QSSC 1-22</strain>
    </source>
</reference>
<name>A0A7K3WQZ8_9FLAO</name>
<evidence type="ECO:0000313" key="3">
    <source>
        <dbReference type="Proteomes" id="UP000486602"/>
    </source>
</evidence>
<accession>A0A7K3WQZ8</accession>
<dbReference type="InterPro" id="IPR031977">
    <property type="entry name" value="DUF4783"/>
</dbReference>
<proteinExistence type="predicted"/>
<gene>
    <name evidence="2" type="ORF">G3O08_11370</name>
</gene>
<dbReference type="Proteomes" id="UP000486602">
    <property type="component" value="Unassembled WGS sequence"/>
</dbReference>
<evidence type="ECO:0000313" key="2">
    <source>
        <dbReference type="EMBL" id="NEN24100.1"/>
    </source>
</evidence>
<dbReference type="EMBL" id="JAAGVY010000019">
    <property type="protein sequence ID" value="NEN24100.1"/>
    <property type="molecule type" value="Genomic_DNA"/>
</dbReference>
<dbReference type="AlphaFoldDB" id="A0A7K3WQZ8"/>
<sequence length="129" mass="14868">MKKFFILVVFSLVTLFSYSQVSEKQGITKAIQEGNAKALGGYFTKTVDLTVKDVEDVYSKEQAEVILTRFFDENKTKTYTVKHEGKSKLDDYYYIGDLVTSTGTYRLTFFLKKDGEVFRVKQLRIENGE</sequence>
<keyword evidence="3" id="KW-1185">Reference proteome</keyword>